<feature type="transmembrane region" description="Helical" evidence="1">
    <location>
        <begin position="108"/>
        <end position="131"/>
    </location>
</feature>
<proteinExistence type="predicted"/>
<keyword evidence="1" id="KW-0472">Membrane</keyword>
<name>A0A2T4JJ00_9RHOB</name>
<protein>
    <submittedName>
        <fullName evidence="2">Uncharacterized protein</fullName>
    </submittedName>
</protein>
<dbReference type="Proteomes" id="UP000241899">
    <property type="component" value="Unassembled WGS sequence"/>
</dbReference>
<evidence type="ECO:0000256" key="1">
    <source>
        <dbReference type="SAM" id="Phobius"/>
    </source>
</evidence>
<evidence type="ECO:0000313" key="3">
    <source>
        <dbReference type="Proteomes" id="UP000241899"/>
    </source>
</evidence>
<keyword evidence="1" id="KW-0812">Transmembrane</keyword>
<dbReference type="EMBL" id="PZKF01000014">
    <property type="protein sequence ID" value="PTE17767.1"/>
    <property type="molecule type" value="Genomic_DNA"/>
</dbReference>
<organism evidence="2 3">
    <name type="scientific">Phaeovulum veldkampii DSM 11550</name>
    <dbReference type="NCBI Taxonomy" id="1185920"/>
    <lineage>
        <taxon>Bacteria</taxon>
        <taxon>Pseudomonadati</taxon>
        <taxon>Pseudomonadota</taxon>
        <taxon>Alphaproteobacteria</taxon>
        <taxon>Rhodobacterales</taxon>
        <taxon>Paracoccaceae</taxon>
        <taxon>Phaeovulum</taxon>
    </lineage>
</organism>
<gene>
    <name evidence="2" type="ORF">C5F46_07935</name>
</gene>
<evidence type="ECO:0000313" key="2">
    <source>
        <dbReference type="EMBL" id="PTE17767.1"/>
    </source>
</evidence>
<comment type="caution">
    <text evidence="2">The sequence shown here is derived from an EMBL/GenBank/DDBJ whole genome shotgun (WGS) entry which is preliminary data.</text>
</comment>
<dbReference type="RefSeq" id="WP_107324829.1">
    <property type="nucleotide sequence ID" value="NZ_NHSP01000089.1"/>
</dbReference>
<accession>A0A2T4JJ00</accession>
<keyword evidence="3" id="KW-1185">Reference proteome</keyword>
<dbReference type="OrthoDB" id="7822309at2"/>
<dbReference type="AlphaFoldDB" id="A0A2T4JJ00"/>
<sequence>MTALSEYQRLEAPGLWRDAPEARRQDVIVSFGDATLIISDARGVRALAHWSLPATIRLNPGRRPAIYAPSPDPGEELELDDDTMIAAIEKVHAVLEARRPHPGRLRTVLLGGALALVLGLGVFWMPGALIAHTAATAPEANRVEIGRAVLAELSTLSGAPCRSAGSGAALVRLSDRLLGQGGQIVVLPEALEGARSLPGRMLVVGRTLIEQHDSADVLAGHVLAADLATADHDPLLKVLRWAGFRASFRLLTTGSLPEGALDGYGAALLKDAAPRPADEPLLARFQAVGVPSSPYAWAIDPSGESVLGLIEADPFANRPAPAPLVPDGDWVALQGICGG</sequence>
<reference evidence="2 3" key="1">
    <citation type="submission" date="2018-03" db="EMBL/GenBank/DDBJ databases">
        <title>Rhodobacter veldkampii.</title>
        <authorList>
            <person name="Meyer T.E."/>
            <person name="Miller S."/>
            <person name="Lodha T."/>
            <person name="Gandham S."/>
            <person name="Chintalapati S."/>
            <person name="Chintalapati V.R."/>
        </authorList>
    </citation>
    <scope>NUCLEOTIDE SEQUENCE [LARGE SCALE GENOMIC DNA]</scope>
    <source>
        <strain evidence="2 3">DSM 11550</strain>
    </source>
</reference>
<keyword evidence="1" id="KW-1133">Transmembrane helix</keyword>